<reference evidence="3" key="2">
    <citation type="submission" date="2025-09" db="UniProtKB">
        <authorList>
            <consortium name="Ensembl"/>
        </authorList>
    </citation>
    <scope>IDENTIFICATION</scope>
</reference>
<dbReference type="OMA" id="LAVDTWW"/>
<dbReference type="InterPro" id="IPR052262">
    <property type="entry name" value="E2F-SERTA_domain_protein"/>
</dbReference>
<proteinExistence type="predicted"/>
<dbReference type="Pfam" id="PF06031">
    <property type="entry name" value="SERTA"/>
    <property type="match status" value="1"/>
</dbReference>
<feature type="region of interest" description="Disordered" evidence="1">
    <location>
        <begin position="1"/>
        <end position="25"/>
    </location>
</feature>
<dbReference type="PANTHER" id="PTHR16277">
    <property type="entry name" value="CELL DIVISION CYCLE ASSOCIATED PROTEIN 4/SERTA DOMAIN-CONTAINING PROTEIN 2"/>
    <property type="match status" value="1"/>
</dbReference>
<sequence length="198" mass="21052">MLGKGAKKRKRSEEEAGPSALAPGSSLFTLSVSKLHQSLGHVEPDLRHLVLVTNTLRRLQEEMGLTPRDAPATASTVSGPGALDTAPCSLQDSCRNSLPPSENKALLSSADLAVFSTVLEGLSNFGDATCPTVNQPDGSLAPERTFSPCALETLAPSSYLLEDGLEDVFEDIDTSMRNYPRKKLNAAKGVLVFPQGWS</sequence>
<evidence type="ECO:0000313" key="3">
    <source>
        <dbReference type="Ensembl" id="ENSSMRP00000003193.1"/>
    </source>
</evidence>
<protein>
    <recommendedName>
        <fullName evidence="2">SERTA domain-containing protein</fullName>
    </recommendedName>
</protein>
<dbReference type="AlphaFoldDB" id="A0A8D0B530"/>
<reference evidence="3" key="1">
    <citation type="submission" date="2025-08" db="UniProtKB">
        <authorList>
            <consortium name="Ensembl"/>
        </authorList>
    </citation>
    <scope>IDENTIFICATION</scope>
</reference>
<dbReference type="PANTHER" id="PTHR16277:SF12">
    <property type="entry name" value="SERTA DOMAIN-CONTAINING PROTEIN 1"/>
    <property type="match status" value="1"/>
</dbReference>
<evidence type="ECO:0000259" key="2">
    <source>
        <dbReference type="PROSITE" id="PS51053"/>
    </source>
</evidence>
<dbReference type="Ensembl" id="ENSSMRT00000003804.1">
    <property type="protein sequence ID" value="ENSSMRP00000003193.1"/>
    <property type="gene ID" value="ENSSMRG00000002685.1"/>
</dbReference>
<dbReference type="InterPro" id="IPR009263">
    <property type="entry name" value="SERTA_dom"/>
</dbReference>
<feature type="domain" description="SERTA" evidence="2">
    <location>
        <begin position="20"/>
        <end position="67"/>
    </location>
</feature>
<evidence type="ECO:0000256" key="1">
    <source>
        <dbReference type="SAM" id="MobiDB-lite"/>
    </source>
</evidence>
<accession>A0A8D0B530</accession>
<name>A0A8D0B530_SALMN</name>
<organism evidence="3 4">
    <name type="scientific">Salvator merianae</name>
    <name type="common">Argentine black and white tegu</name>
    <name type="synonym">Tupinambis merianae</name>
    <dbReference type="NCBI Taxonomy" id="96440"/>
    <lineage>
        <taxon>Eukaryota</taxon>
        <taxon>Metazoa</taxon>
        <taxon>Chordata</taxon>
        <taxon>Craniata</taxon>
        <taxon>Vertebrata</taxon>
        <taxon>Euteleostomi</taxon>
        <taxon>Lepidosauria</taxon>
        <taxon>Squamata</taxon>
        <taxon>Bifurcata</taxon>
        <taxon>Unidentata</taxon>
        <taxon>Episquamata</taxon>
        <taxon>Laterata</taxon>
        <taxon>Teiioidea</taxon>
        <taxon>Teiidae</taxon>
        <taxon>Salvator</taxon>
    </lineage>
</organism>
<dbReference type="PROSITE" id="PS51053">
    <property type="entry name" value="SERTA"/>
    <property type="match status" value="1"/>
</dbReference>
<keyword evidence="4" id="KW-1185">Reference proteome</keyword>
<dbReference type="GO" id="GO:0005634">
    <property type="term" value="C:nucleus"/>
    <property type="evidence" value="ECO:0007669"/>
    <property type="project" value="TreeGrafter"/>
</dbReference>
<evidence type="ECO:0000313" key="4">
    <source>
        <dbReference type="Proteomes" id="UP000694421"/>
    </source>
</evidence>
<feature type="compositionally biased region" description="Basic residues" evidence="1">
    <location>
        <begin position="1"/>
        <end position="10"/>
    </location>
</feature>
<dbReference type="Proteomes" id="UP000694421">
    <property type="component" value="Unplaced"/>
</dbReference>